<reference evidence="2" key="2">
    <citation type="journal article" date="2024" name="Plant">
        <title>Genomic evolution and insights into agronomic trait innovations of Sesamum species.</title>
        <authorList>
            <person name="Miao H."/>
            <person name="Wang L."/>
            <person name="Qu L."/>
            <person name="Liu H."/>
            <person name="Sun Y."/>
            <person name="Le M."/>
            <person name="Wang Q."/>
            <person name="Wei S."/>
            <person name="Zheng Y."/>
            <person name="Lin W."/>
            <person name="Duan Y."/>
            <person name="Cao H."/>
            <person name="Xiong S."/>
            <person name="Wang X."/>
            <person name="Wei L."/>
            <person name="Li C."/>
            <person name="Ma Q."/>
            <person name="Ju M."/>
            <person name="Zhao R."/>
            <person name="Li G."/>
            <person name="Mu C."/>
            <person name="Tian Q."/>
            <person name="Mei H."/>
            <person name="Zhang T."/>
            <person name="Gao T."/>
            <person name="Zhang H."/>
        </authorList>
    </citation>
    <scope>NUCLEOTIDE SEQUENCE</scope>
    <source>
        <strain evidence="2">G02</strain>
    </source>
</reference>
<dbReference type="AlphaFoldDB" id="A0AAW2JC42"/>
<evidence type="ECO:0000256" key="1">
    <source>
        <dbReference type="SAM" id="Phobius"/>
    </source>
</evidence>
<reference evidence="2" key="1">
    <citation type="submission" date="2020-06" db="EMBL/GenBank/DDBJ databases">
        <authorList>
            <person name="Li T."/>
            <person name="Hu X."/>
            <person name="Zhang T."/>
            <person name="Song X."/>
            <person name="Zhang H."/>
            <person name="Dai N."/>
            <person name="Sheng W."/>
            <person name="Hou X."/>
            <person name="Wei L."/>
        </authorList>
    </citation>
    <scope>NUCLEOTIDE SEQUENCE</scope>
    <source>
        <strain evidence="2">G02</strain>
        <tissue evidence="2">Leaf</tissue>
    </source>
</reference>
<proteinExistence type="predicted"/>
<keyword evidence="1" id="KW-1133">Transmembrane helix</keyword>
<evidence type="ECO:0000313" key="2">
    <source>
        <dbReference type="EMBL" id="KAL0291874.1"/>
    </source>
</evidence>
<sequence length="169" mass="19344">MVNGVSEDLSPISIRCLSNYYHPNGLMPFGTNIRKGLLGLVPFAIGGLGYRLLVGLITSGPTTERRLAMWFRTLLPLTIWLGRGRPLNPYLRSYLIQFLLQEWKPKDLKVVPNEYFEQPGRKDFLEWSLLRCWMEVKIASLVLHYCNGPMGFYRGSPRGGTCRNHSLEL</sequence>
<comment type="caution">
    <text evidence="2">The sequence shown here is derived from an EMBL/GenBank/DDBJ whole genome shotgun (WGS) entry which is preliminary data.</text>
</comment>
<name>A0AAW2JC42_SESRA</name>
<gene>
    <name evidence="2" type="ORF">Sradi_7010300</name>
</gene>
<accession>A0AAW2JC42</accession>
<keyword evidence="1" id="KW-0472">Membrane</keyword>
<organism evidence="2">
    <name type="scientific">Sesamum radiatum</name>
    <name type="common">Black benniseed</name>
    <dbReference type="NCBI Taxonomy" id="300843"/>
    <lineage>
        <taxon>Eukaryota</taxon>
        <taxon>Viridiplantae</taxon>
        <taxon>Streptophyta</taxon>
        <taxon>Embryophyta</taxon>
        <taxon>Tracheophyta</taxon>
        <taxon>Spermatophyta</taxon>
        <taxon>Magnoliopsida</taxon>
        <taxon>eudicotyledons</taxon>
        <taxon>Gunneridae</taxon>
        <taxon>Pentapetalae</taxon>
        <taxon>asterids</taxon>
        <taxon>lamiids</taxon>
        <taxon>Lamiales</taxon>
        <taxon>Pedaliaceae</taxon>
        <taxon>Sesamum</taxon>
    </lineage>
</organism>
<dbReference type="EMBL" id="JACGWJ010000488">
    <property type="protein sequence ID" value="KAL0291874.1"/>
    <property type="molecule type" value="Genomic_DNA"/>
</dbReference>
<protein>
    <submittedName>
        <fullName evidence="2">Uncharacterized protein</fullName>
    </submittedName>
</protein>
<keyword evidence="1" id="KW-0812">Transmembrane</keyword>
<feature type="transmembrane region" description="Helical" evidence="1">
    <location>
        <begin position="36"/>
        <end position="57"/>
    </location>
</feature>